<evidence type="ECO:0000256" key="1">
    <source>
        <dbReference type="SAM" id="MobiDB-lite"/>
    </source>
</evidence>
<sequence>MAEEQDPPTQRFNTRPESTIAQNFASDLDAMFGLDSGGVDDLSRTVEEKKQTVTTGEQQLQELEAKLRETEERLARVSRHNSPSRHALPTANADNDQAGDGAPRPSPLAQKPTYPADRPPTAGDRPQSGRADTQTMMAGVPGAMPPHTPQPNGGSHDSYVMVDRSAAQAQRSYG</sequence>
<dbReference type="GeneID" id="71981293"/>
<evidence type="ECO:0000313" key="2">
    <source>
        <dbReference type="EMBL" id="UJO11789.1"/>
    </source>
</evidence>
<keyword evidence="3" id="KW-1185">Reference proteome</keyword>
<reference evidence="2" key="1">
    <citation type="submission" date="2021-12" db="EMBL/GenBank/DDBJ databases">
        <authorList>
            <person name="Zaccaron A."/>
            <person name="Stergiopoulos I."/>
        </authorList>
    </citation>
    <scope>NUCLEOTIDE SEQUENCE</scope>
    <source>
        <strain evidence="2">Race5_Kim</strain>
    </source>
</reference>
<dbReference type="EMBL" id="CP090163">
    <property type="protein sequence ID" value="UJO11789.1"/>
    <property type="molecule type" value="Genomic_DNA"/>
</dbReference>
<organism evidence="2 3">
    <name type="scientific">Passalora fulva</name>
    <name type="common">Tomato leaf mold</name>
    <name type="synonym">Cladosporium fulvum</name>
    <dbReference type="NCBI Taxonomy" id="5499"/>
    <lineage>
        <taxon>Eukaryota</taxon>
        <taxon>Fungi</taxon>
        <taxon>Dikarya</taxon>
        <taxon>Ascomycota</taxon>
        <taxon>Pezizomycotina</taxon>
        <taxon>Dothideomycetes</taxon>
        <taxon>Dothideomycetidae</taxon>
        <taxon>Mycosphaerellales</taxon>
        <taxon>Mycosphaerellaceae</taxon>
        <taxon>Fulvia</taxon>
    </lineage>
</organism>
<accession>A0A9Q8P3H1</accession>
<dbReference type="Proteomes" id="UP000756132">
    <property type="component" value="Chromosome 1"/>
</dbReference>
<proteinExistence type="predicted"/>
<dbReference type="RefSeq" id="XP_047756155.1">
    <property type="nucleotide sequence ID" value="XM_047900563.1"/>
</dbReference>
<gene>
    <name evidence="2" type="ORF">CLAFUR5_01415</name>
</gene>
<name>A0A9Q8P3H1_PASFU</name>
<protein>
    <submittedName>
        <fullName evidence="2">Uncharacterized protein</fullName>
    </submittedName>
</protein>
<feature type="region of interest" description="Disordered" evidence="1">
    <location>
        <begin position="70"/>
        <end position="174"/>
    </location>
</feature>
<reference evidence="2" key="2">
    <citation type="journal article" date="2022" name="Microb. Genom.">
        <title>A chromosome-scale genome assembly of the tomato pathogen Cladosporium fulvum reveals a compartmentalized genome architecture and the presence of a dispensable chromosome.</title>
        <authorList>
            <person name="Zaccaron A.Z."/>
            <person name="Chen L.H."/>
            <person name="Samaras A."/>
            <person name="Stergiopoulos I."/>
        </authorList>
    </citation>
    <scope>NUCLEOTIDE SEQUENCE</scope>
    <source>
        <strain evidence="2">Race5_Kim</strain>
    </source>
</reference>
<dbReference type="KEGG" id="ffu:CLAFUR5_01415"/>
<feature type="compositionally biased region" description="Low complexity" evidence="1">
    <location>
        <begin position="91"/>
        <end position="102"/>
    </location>
</feature>
<dbReference type="AlphaFoldDB" id="A0A9Q8P3H1"/>
<evidence type="ECO:0000313" key="3">
    <source>
        <dbReference type="Proteomes" id="UP000756132"/>
    </source>
</evidence>
<dbReference type="OMA" id="RDWKPNG"/>
<dbReference type="OrthoDB" id="5408734at2759"/>